<dbReference type="KEGG" id="mmyi:mycmycITA_00259"/>
<name>A0AAE2EJV2_MYCMY</name>
<comment type="caution">
    <text evidence="1">The sequence shown here is derived from an EMBL/GenBank/DDBJ whole genome shotgun (WGS) entry which is preliminary data.</text>
</comment>
<gene>
    <name evidence="1" type="ORF">TS59_0266</name>
</gene>
<dbReference type="EMBL" id="LAEW01000001">
    <property type="protein sequence ID" value="KJQ46647.1"/>
    <property type="molecule type" value="Genomic_DNA"/>
</dbReference>
<sequence length="90" mass="10684">MLKFNDKKEELTLVCLTDVKNKKYVVDTDLSTSFISDEKTIYMVIKKDQKDLFRKLKIAFKNFVLENKYNINVDVDSFFNLLNECDCKEN</sequence>
<proteinExistence type="predicted"/>
<evidence type="ECO:0000313" key="2">
    <source>
        <dbReference type="Proteomes" id="UP000033624"/>
    </source>
</evidence>
<accession>A0AAE2EJV2</accession>
<protein>
    <submittedName>
        <fullName evidence="1">Uncharacterized protein</fullName>
    </submittedName>
</protein>
<reference evidence="1 2" key="1">
    <citation type="submission" date="2015-02" db="EMBL/GenBank/DDBJ databases">
        <title>Mycoplasma mycoides subsp. mycoides strain:B237 Genome sequencing.</title>
        <authorList>
            <person name="Fischer A."/>
            <person name="Santana-Cruz I."/>
            <person name="Schieck E."/>
            <person name="Gourle H."/>
            <person name="Lambert M."/>
            <person name="Nadendla S."/>
            <person name="Miller R.A."/>
            <person name="Weber J."/>
            <person name="Bongcam-Rudloff E."/>
            <person name="Vashee S."/>
            <person name="Frey J."/>
            <person name="Jores J."/>
        </authorList>
    </citation>
    <scope>NUCLEOTIDE SEQUENCE [LARGE SCALE GENOMIC DNA]</scope>
    <source>
        <strain evidence="1 2">B237</strain>
    </source>
</reference>
<organism evidence="1 2">
    <name type="scientific">Mycoplasma mycoides subsp. mycoides</name>
    <dbReference type="NCBI Taxonomy" id="2103"/>
    <lineage>
        <taxon>Bacteria</taxon>
        <taxon>Bacillati</taxon>
        <taxon>Mycoplasmatota</taxon>
        <taxon>Mollicutes</taxon>
        <taxon>Mycoplasmataceae</taxon>
        <taxon>Mycoplasma</taxon>
    </lineage>
</organism>
<dbReference type="AlphaFoldDB" id="A0AAE2EJV2"/>
<dbReference type="Proteomes" id="UP000033624">
    <property type="component" value="Unassembled WGS sequence"/>
</dbReference>
<evidence type="ECO:0000313" key="1">
    <source>
        <dbReference type="EMBL" id="KJQ46647.1"/>
    </source>
</evidence>